<dbReference type="EMBL" id="SDJR01000013">
    <property type="protein sequence ID" value="RXR22356.1"/>
    <property type="molecule type" value="Genomic_DNA"/>
</dbReference>
<protein>
    <submittedName>
        <fullName evidence="3">SMI1/KNR4 family protein</fullName>
    </submittedName>
</protein>
<feature type="domain" description="Knr4/Smi1-like" evidence="1">
    <location>
        <begin position="23"/>
        <end position="135"/>
    </location>
</feature>
<dbReference type="Proteomes" id="UP000289805">
    <property type="component" value="Unassembled WGS sequence"/>
</dbReference>
<dbReference type="InterPro" id="IPR018958">
    <property type="entry name" value="Knr4/Smi1-like_dom"/>
</dbReference>
<accession>A0A4Q1KQV4</accession>
<proteinExistence type="predicted"/>
<evidence type="ECO:0000313" key="4">
    <source>
        <dbReference type="Proteomes" id="UP000289805"/>
    </source>
</evidence>
<keyword evidence="5" id="KW-1185">Reference proteome</keyword>
<dbReference type="SUPFAM" id="SSF160631">
    <property type="entry name" value="SMI1/KNR4-like"/>
    <property type="match status" value="1"/>
</dbReference>
<dbReference type="STRING" id="1713.GCA_000718325_03180"/>
<dbReference type="Proteomes" id="UP000290517">
    <property type="component" value="Unassembled WGS sequence"/>
</dbReference>
<name>A0A4Q1KQV4_9CELL</name>
<evidence type="ECO:0000259" key="1">
    <source>
        <dbReference type="Pfam" id="PF09346"/>
    </source>
</evidence>
<comment type="caution">
    <text evidence="3">The sequence shown here is derived from an EMBL/GenBank/DDBJ whole genome shotgun (WGS) entry which is preliminary data.</text>
</comment>
<evidence type="ECO:0000313" key="3">
    <source>
        <dbReference type="EMBL" id="RXR32421.1"/>
    </source>
</evidence>
<dbReference type="InterPro" id="IPR037883">
    <property type="entry name" value="Knr4/Smi1-like_sf"/>
</dbReference>
<dbReference type="Gene3D" id="3.40.1580.10">
    <property type="entry name" value="SMI1/KNR4-like"/>
    <property type="match status" value="1"/>
</dbReference>
<evidence type="ECO:0000313" key="2">
    <source>
        <dbReference type="EMBL" id="RXR22356.1"/>
    </source>
</evidence>
<evidence type="ECO:0000313" key="5">
    <source>
        <dbReference type="Proteomes" id="UP000290517"/>
    </source>
</evidence>
<organism evidence="3 4">
    <name type="scientific">Oerskovia turbata</name>
    <dbReference type="NCBI Taxonomy" id="1713"/>
    <lineage>
        <taxon>Bacteria</taxon>
        <taxon>Bacillati</taxon>
        <taxon>Actinomycetota</taxon>
        <taxon>Actinomycetes</taxon>
        <taxon>Micrococcales</taxon>
        <taxon>Cellulomonadaceae</taxon>
        <taxon>Oerskovia</taxon>
    </lineage>
</organism>
<dbReference type="Pfam" id="PF09346">
    <property type="entry name" value="SMI1_KNR4"/>
    <property type="match status" value="1"/>
</dbReference>
<sequence length="147" mass="15248">MVLPPDLLARLDATVALYGAGEPSTCDEIEEAVSGLDVVLDPGYVEVVGRHGGCFVGVPVHGLCNASSLEDTDVAALTRAFRADGWAVADEGLVIGFDGPGNPLVITNDGPVVTFDHDTGERHTLAETFADLLDENLPDLPLTGPPA</sequence>
<dbReference type="RefSeq" id="WP_030152711.1">
    <property type="nucleotide sequence ID" value="NZ_JOFV01000018.1"/>
</dbReference>
<gene>
    <name evidence="2" type="ORF">EQW73_16560</name>
    <name evidence="3" type="ORF">EQW78_13995</name>
</gene>
<reference evidence="4 5" key="1">
    <citation type="submission" date="2019-01" db="EMBL/GenBank/DDBJ databases">
        <title>Oerskovia turbata Genome sequencing and assembly.</title>
        <authorList>
            <person name="Dou T."/>
        </authorList>
    </citation>
    <scope>NUCLEOTIDE SEQUENCE [LARGE SCALE GENOMIC DNA]</scope>
    <source>
        <strain evidence="3 4">JCM12123</strain>
        <strain evidence="2 5">JCM3160</strain>
    </source>
</reference>
<dbReference type="EMBL" id="SDJQ01000018">
    <property type="protein sequence ID" value="RXR32421.1"/>
    <property type="molecule type" value="Genomic_DNA"/>
</dbReference>
<dbReference type="AlphaFoldDB" id="A0A4Q1KQV4"/>
<dbReference type="OrthoDB" id="2736282at2"/>